<name>A0A3P2ABH9_9BACE</name>
<dbReference type="AlphaFoldDB" id="A0A3P2ABH9"/>
<evidence type="ECO:0000313" key="1">
    <source>
        <dbReference type="EMBL" id="RRD92889.1"/>
    </source>
</evidence>
<comment type="caution">
    <text evidence="1">The sequence shown here is derived from an EMBL/GenBank/DDBJ whole genome shotgun (WGS) entry which is preliminary data.</text>
</comment>
<protein>
    <submittedName>
        <fullName evidence="1">Uncharacterized protein</fullName>
    </submittedName>
</protein>
<gene>
    <name evidence="1" type="ORF">EII33_02070</name>
</gene>
<reference evidence="1 2" key="1">
    <citation type="submission" date="2018-11" db="EMBL/GenBank/DDBJ databases">
        <title>Genomes From Bacteria Associated with the Canine Oral Cavity: a Test Case for Automated Genome-Based Taxonomic Assignment.</title>
        <authorList>
            <person name="Coil D.A."/>
            <person name="Jospin G."/>
            <person name="Darling A.E."/>
            <person name="Wallis C."/>
            <person name="Davis I.J."/>
            <person name="Harris S."/>
            <person name="Eisen J.A."/>
            <person name="Holcombe L.J."/>
            <person name="O'Flynn C."/>
        </authorList>
    </citation>
    <scope>NUCLEOTIDE SEQUENCE [LARGE SCALE GENOMIC DNA]</scope>
    <source>
        <strain evidence="1 2">OH1047_COT-310</strain>
    </source>
</reference>
<sequence length="78" mass="8817">MPANMHIKVLRIEGNGRNLNEGENPYAQNGQDALHPPLSLRPACAPLFRRRPASFRQDARLKEAGARIYSLFMDVRCV</sequence>
<dbReference type="EMBL" id="RQYF01000005">
    <property type="protein sequence ID" value="RRD92889.1"/>
    <property type="molecule type" value="Genomic_DNA"/>
</dbReference>
<organism evidence="1 2">
    <name type="scientific">Prevotella heparinolytica</name>
    <dbReference type="NCBI Taxonomy" id="28113"/>
    <lineage>
        <taxon>Bacteria</taxon>
        <taxon>Pseudomonadati</taxon>
        <taxon>Bacteroidota</taxon>
        <taxon>Bacteroidia</taxon>
        <taxon>Bacteroidales</taxon>
        <taxon>Bacteroidaceae</taxon>
        <taxon>Bacteroides</taxon>
    </lineage>
</organism>
<dbReference type="Proteomes" id="UP000279562">
    <property type="component" value="Unassembled WGS sequence"/>
</dbReference>
<proteinExistence type="predicted"/>
<dbReference type="RefSeq" id="WP_125238317.1">
    <property type="nucleotide sequence ID" value="NZ_RQYF01000005.1"/>
</dbReference>
<keyword evidence="2" id="KW-1185">Reference proteome</keyword>
<evidence type="ECO:0000313" key="2">
    <source>
        <dbReference type="Proteomes" id="UP000279562"/>
    </source>
</evidence>
<accession>A0A3P2ABH9</accession>